<name>A0A937FVT8_9BACT</name>
<dbReference type="PROSITE" id="PS50853">
    <property type="entry name" value="FN3"/>
    <property type="match status" value="2"/>
</dbReference>
<evidence type="ECO:0000259" key="8">
    <source>
        <dbReference type="PROSITE" id="PS50853"/>
    </source>
</evidence>
<keyword evidence="7" id="KW-0966">Cell projection</keyword>
<dbReference type="SMART" id="SM00560">
    <property type="entry name" value="LamGL"/>
    <property type="match status" value="2"/>
</dbReference>
<dbReference type="Gene3D" id="2.60.40.10">
    <property type="entry name" value="Immunoglobulins"/>
    <property type="match status" value="3"/>
</dbReference>
<dbReference type="InterPro" id="IPR001791">
    <property type="entry name" value="Laminin_G"/>
</dbReference>
<keyword evidence="10" id="KW-1185">Reference proteome</keyword>
<evidence type="ECO:0000256" key="5">
    <source>
        <dbReference type="ARBA" id="ARBA00022837"/>
    </source>
</evidence>
<dbReference type="InterPro" id="IPR051360">
    <property type="entry name" value="Neuronal_Pentraxin_Related"/>
</dbReference>
<dbReference type="Proteomes" id="UP000614216">
    <property type="component" value="Unassembled WGS sequence"/>
</dbReference>
<dbReference type="RefSeq" id="WP_202854964.1">
    <property type="nucleotide sequence ID" value="NZ_JAEUGD010000014.1"/>
</dbReference>
<accession>A0A937FVT8</accession>
<evidence type="ECO:0000313" key="9">
    <source>
        <dbReference type="EMBL" id="MBL6445418.1"/>
    </source>
</evidence>
<dbReference type="Pfam" id="PF13385">
    <property type="entry name" value="Laminin_G_3"/>
    <property type="match status" value="4"/>
</dbReference>
<dbReference type="PANTHER" id="PTHR19277">
    <property type="entry name" value="PENTRAXIN"/>
    <property type="match status" value="1"/>
</dbReference>
<gene>
    <name evidence="9" type="ORF">JMN32_03815</name>
</gene>
<dbReference type="InterPro" id="IPR013320">
    <property type="entry name" value="ConA-like_dom_sf"/>
</dbReference>
<comment type="cofactor">
    <cofactor evidence="1">
        <name>Ca(2+)</name>
        <dbReference type="ChEBI" id="CHEBI:29108"/>
    </cofactor>
</comment>
<dbReference type="Gene3D" id="2.60.120.200">
    <property type="match status" value="4"/>
</dbReference>
<evidence type="ECO:0000313" key="10">
    <source>
        <dbReference type="Proteomes" id="UP000614216"/>
    </source>
</evidence>
<dbReference type="SUPFAM" id="SSF49265">
    <property type="entry name" value="Fibronectin type III"/>
    <property type="match status" value="1"/>
</dbReference>
<dbReference type="GO" id="GO:0005975">
    <property type="term" value="P:carbohydrate metabolic process"/>
    <property type="evidence" value="ECO:0007669"/>
    <property type="project" value="UniProtKB-ARBA"/>
</dbReference>
<evidence type="ECO:0000256" key="2">
    <source>
        <dbReference type="ARBA" id="ARBA00004316"/>
    </source>
</evidence>
<dbReference type="GO" id="GO:0046872">
    <property type="term" value="F:metal ion binding"/>
    <property type="evidence" value="ECO:0007669"/>
    <property type="project" value="UniProtKB-KW"/>
</dbReference>
<proteinExistence type="predicted"/>
<keyword evidence="3" id="KW-0479">Metal-binding</keyword>
<dbReference type="Gene3D" id="2.60.40.1120">
    <property type="entry name" value="Carboxypeptidase-like, regulatory domain"/>
    <property type="match status" value="1"/>
</dbReference>
<dbReference type="GO" id="GO:0004553">
    <property type="term" value="F:hydrolase activity, hydrolyzing O-glycosyl compounds"/>
    <property type="evidence" value="ECO:0007669"/>
    <property type="project" value="UniProtKB-ARBA"/>
</dbReference>
<comment type="caution">
    <text evidence="9">The sequence shown here is derived from an EMBL/GenBank/DDBJ whole genome shotgun (WGS) entry which is preliminary data.</text>
</comment>
<dbReference type="SUPFAM" id="SSF49899">
    <property type="entry name" value="Concanavalin A-like lectins/glucanases"/>
    <property type="match status" value="4"/>
</dbReference>
<evidence type="ECO:0000256" key="4">
    <source>
        <dbReference type="ARBA" id="ARBA00022729"/>
    </source>
</evidence>
<evidence type="ECO:0000256" key="3">
    <source>
        <dbReference type="ARBA" id="ARBA00022723"/>
    </source>
</evidence>
<organism evidence="9 10">
    <name type="scientific">Fulvivirga marina</name>
    <dbReference type="NCBI Taxonomy" id="2494733"/>
    <lineage>
        <taxon>Bacteria</taxon>
        <taxon>Pseudomonadati</taxon>
        <taxon>Bacteroidota</taxon>
        <taxon>Cytophagia</taxon>
        <taxon>Cytophagales</taxon>
        <taxon>Fulvivirgaceae</taxon>
        <taxon>Fulvivirga</taxon>
    </lineage>
</organism>
<reference evidence="9" key="1">
    <citation type="submission" date="2021-01" db="EMBL/GenBank/DDBJ databases">
        <title>Fulvivirga kasyanovii gen. nov., sp nov., a novel member of the phylum Bacteroidetes isolated from seawater in a mussel farm.</title>
        <authorList>
            <person name="Zhao L.-H."/>
            <person name="Wang Z.-J."/>
        </authorList>
    </citation>
    <scope>NUCLEOTIDE SEQUENCE</scope>
    <source>
        <strain evidence="9">29W222</strain>
    </source>
</reference>
<dbReference type="InterPro" id="IPR013783">
    <property type="entry name" value="Ig-like_fold"/>
</dbReference>
<dbReference type="SMART" id="SM00060">
    <property type="entry name" value="FN3"/>
    <property type="match status" value="2"/>
</dbReference>
<keyword evidence="4" id="KW-0732">Signal</keyword>
<feature type="domain" description="Fibronectin type-III" evidence="8">
    <location>
        <begin position="497"/>
        <end position="595"/>
    </location>
</feature>
<sequence>MKTYLTFNSKALPLLLVGMLLSLWGIAQPTREGSIDLTGGGTEGRYILMNHQGSGQQLGIEGGSFTIEAWIYMTQNYADDFNFFRLISGDKILTVSYRGDGNRNSGSAWAFETRGLPEKNGGNWYFTRGYKSGYNPPTFLNQWHHVAFSVDEGSTIKLYIDGERVIYSTLTHNGGPLADLWPAAGDGKCEIGGASIYTGYQGTFYAGEVRVWDAQLADWQVSQYYDEEVNKTHPHWNNLIRYYHGTESTGTDINRKFEDRSPAGTEYDAGIDHADVGIASNFSPTVKPPVFDQNNYQINFTAGTCQTSDIGLQWKSLASSWMSPGYIDYDQIGYRVIRESDGKEVHNSTAHIIKDTDVTAGDKHRYILQTYWTINGAKVYSDTKWYSNYGSVKMQYDAPGNLQVSLDNCDKSIDLSWTANSGTPPTWTIQRADDALFSTGVTTLISDLDGSNTSYTLQNQEIETSKYYRVIASGQDNNGCQVGATYSTIKEGKTSSPPSPPTEMTITQDLANKTLVLNWTTPEGSNADSWIIRRSNFDGSNTVEFTTDLATTTYTDADLKLCQTYSYTIGAVNECSPDGNFATTDLTGNISTDLSDAIASIQASKGYFGDAVQVEWELNSSLSNIDRFRIYRSRADKNNFSLLKVLDNDLIYIDETAVGGIFYNYKVVGEAACEDKTIYTNEGIDMGFVIPYGVANGHVEYDGGNAVEGVAINFEKQSTQSTGRSLVFYGDGYVETQTAVTELGTAAFTMEAWIKTICTECSIITKSDADNTWEMGEKVMYLDGNGNLAFVGHSSNYISTNTAVNDNEWHHVAIAWDYSSQTAKAYVDGQAVALTSSSYNGQASDASFSLQLGKANGANGEAKNNFMGYMDEVRVWNVMRTDAQIAENYNRYINNGRDNLIAYWRCDEGIGNHIYDASKTADEFNKHDGTFMGSIGFSSIIPSSDLLGIRGITNAFGDYTIDYIPYASGGEIFKVTPSLGQHAFEPSSRTVFIGDGAKTQNGLDFTDISSFEVTGKVTYENSQVPVEGVAVLIDGIQAVGSDNRPVRSDAEGNYTVQVPIGHHFLSVEKDGHTFSEGYFPQLNEYGDVETFEFKEDRVVNFTDNTKIKVAGRIVGGTIEGDKKLGFDLSLNNIGVADLQLRLQAEGYDLDITDDNIYDVISVTTDPYSGEYSLEMIPEKWVVEKAGNDNYFIEPGDIAVLDLSHSLEQNMVTDSTSTLSNGTVTYEVDTFYYHHKLNFVVRQTPSIYVFDDQDGAFDGDSEIIYTSQQTGDRDTLDLSAAGFNFPVFTQAKEYSMKIYVWEKYENPDHPDGAVEDLVPVQNAEINITDNFGINPEGTSGKTAYNGLYTYTFKAGIPSLSENGEYSYTKTLQVNATVGDENVVWPETDLFRGYILGGLPQEGTDFITYGPEVVEMVLRDPPGSNSYAFIEKGSSFSKTESWVMDVNTNLGLNNTWHSGMYVGLGGGLAGPIVQSDLVLDSELGMTIQRAFSDAGEYTETWTFNERIETSSDPKDVGSDADVYIGKAHNAYITKTKSLALIERTYCDEFGLSYLDTGGDIVLGIIDGYAIDEGNTATYFAYSQRHIVEELIPELLVLRDELFKSDKYESHLPWGHQFYGVSNDNNTDAYNQFKQEAIAANPSVDTTQLSYTFHATGADDELDSVAFINEQVRQWINALALNEAEKVEASTIKNLSVDGSAGAVSEEITETYASQYNWKAARTLNFAWNAKFGALLNGKGFTLRNTFDVGVGLTNGGNSEKAHSVTFGYVIDERDEGDYYSIDVKNTTGVEILNRSHFSDYIPSKSEFIEAQLIRTGIGVGGTGVKALGTTLAYKYTSRTHSFIATAAFAVDAAVFIYELSDASYNLFNTYDNQDNVGTNYNISGFRISSPIFSVRGGQSRCPYEGGEETSFYVENNEPIKLHTATLLRENPKIDAEPAVRNSVPEDEKAVFTLKLQNESESNSDVWYDITIDEASNPNGAIVLIDGLTAERSYLVPAWKTVSKTLTIQKGASGVLDYDSIAVILHSTCQFDPMTSQADIADTVYLSAHFQPSCSDVVLEGLNDNWVVNYEDNNQVAITLKGYDINHPTLEKVDFQYKSLSGNPIAVKGYFMDASSEDYDNYGDQAELLDNRSEVSFIWDISDLTDRTYLVRARATCTDGSVTETDYVTGVIDRVTPVVFGSPEPSDGILNPSDDISVRFNETIESGLVKDHNISVRSILNGSEVSHATAVSFNGVNEKARIPAITLNNKSFTVEYWLKRDAGTSGTAFTKGTGADLLEIAFNADETIAVTMGLQTFSVEPSAYYSSVTPVNAWHHWGMAYDNDTHELRFFMDDQLLMTKTGIFFSATEVENAYLAADADNGNALECQIHEVRLWNKALTVSRSVEYMNQTLSGNETGLYGYWPMNEGDGTLALDKAAGRHMAIDANWSLYPGSDAFAFNGSGQYLTLDGNNVVITNETDFTVEFWFRMQTPSTTQTIFSSGKGDLTDTLYNELYALSINALPSGQLNVVSQGNIFTAATTNYFDSQWHHFALSVDRDATTKSYIDGKLQKSSSNSGIAGLAGSQLWLGARGFKTTSSTYATDQYFEGSMDEFRIWNSARPVKYINNYKNTKLAGDEYGLIAYLPFEKYEEVMGGIVRTTTLSDEATPQFLTQAAPAVATGGETFTEGASITDVRPVQDIPFDFVVNNDEIVITPLIDAYRIEGQTLEISVSDIRDLNGNRQLSTASWTAYVQQNELVWQENTIDVTQEEGNSTTFKATIANLGGVPYDYTLEDMPAWLTTDASTGTVPANATKTLTFKVNAGLNVGYYERSINLGTSQDFNEQLTVNVTVSKPAPDWNVNIDNYEYSMNVFGRLIINEVVSLDVNDVVAAYVGDEIRGVASPEYVEALDEYLLFMTVYSNVTSNETISFKVWDASKAQTHEEVTPQLNFLANSIIGTTATPQDIVASDAISTTLEFGQGWNWVSFNLVSDDLQSVNTIFSAVGEQDDVVKGQHALDIYDASTGWLGGITLNEGGLQIGEMYKVYLKSGGTIKYNGTPADPQSTNIQIDAGWNYVGYTPQATMTVTEALAGLNPVTGDMIKSQSKFSMYDASFGWVGSLKSMSRNQGYMLYSANNVSFTYPESSSLSSGRVNASEEESITLPEGWHVASARQFSDNISIIAEISGAMNVTDSDILLAHANGEIRGYAKRYTLNNGKDAFFLTVHGDAGEQITFSLYNEDSQTFTEATNQLKYVNNAIVGDIKQPYPIELNEELSVETLTAYPNPFSSELNLALPCTSGTLEVYNAHGKLLKSQEVSGQTARVTFEQPLPSGTYFVKVVGPCGVASTKVVKTDQ</sequence>
<dbReference type="InterPro" id="IPR026444">
    <property type="entry name" value="Secre_tail"/>
</dbReference>
<dbReference type="InterPro" id="IPR036116">
    <property type="entry name" value="FN3_sf"/>
</dbReference>
<dbReference type="SUPFAM" id="SSF49464">
    <property type="entry name" value="Carboxypeptidase regulatory domain-like"/>
    <property type="match status" value="1"/>
</dbReference>
<dbReference type="InterPro" id="IPR006558">
    <property type="entry name" value="LamG-like"/>
</dbReference>
<feature type="domain" description="Fibronectin type-III" evidence="8">
    <location>
        <begin position="398"/>
        <end position="492"/>
    </location>
</feature>
<evidence type="ECO:0000256" key="1">
    <source>
        <dbReference type="ARBA" id="ARBA00001913"/>
    </source>
</evidence>
<dbReference type="GO" id="GO:0042995">
    <property type="term" value="C:cell projection"/>
    <property type="evidence" value="ECO:0007669"/>
    <property type="project" value="UniProtKB-SubCell"/>
</dbReference>
<evidence type="ECO:0000256" key="7">
    <source>
        <dbReference type="ARBA" id="ARBA00023273"/>
    </source>
</evidence>
<evidence type="ECO:0000256" key="6">
    <source>
        <dbReference type="ARBA" id="ARBA00023157"/>
    </source>
</evidence>
<comment type="subcellular location">
    <subcellularLocation>
        <location evidence="2">Cell projection</location>
    </subcellularLocation>
</comment>
<dbReference type="SMART" id="SM00282">
    <property type="entry name" value="LamG"/>
    <property type="match status" value="2"/>
</dbReference>
<dbReference type="EMBL" id="JAEUGD010000014">
    <property type="protein sequence ID" value="MBL6445418.1"/>
    <property type="molecule type" value="Genomic_DNA"/>
</dbReference>
<dbReference type="NCBIfam" id="TIGR04183">
    <property type="entry name" value="Por_Secre_tail"/>
    <property type="match status" value="1"/>
</dbReference>
<dbReference type="PANTHER" id="PTHR19277:SF125">
    <property type="entry name" value="B6"/>
    <property type="match status" value="1"/>
</dbReference>
<keyword evidence="6" id="KW-1015">Disulfide bond</keyword>
<keyword evidence="5" id="KW-0106">Calcium</keyword>
<dbReference type="InterPro" id="IPR008969">
    <property type="entry name" value="CarboxyPept-like_regulatory"/>
</dbReference>
<dbReference type="InterPro" id="IPR003961">
    <property type="entry name" value="FN3_dom"/>
</dbReference>
<protein>
    <submittedName>
        <fullName evidence="9">T9SS type A sorting domain-containing protein</fullName>
    </submittedName>
</protein>